<dbReference type="eggNOG" id="COG4412">
    <property type="taxonomic scope" value="Bacteria"/>
</dbReference>
<protein>
    <recommendedName>
        <fullName evidence="1">FlgD/Vpr Ig-like domain-containing protein</fullName>
    </recommendedName>
</protein>
<dbReference type="Pfam" id="PF13860">
    <property type="entry name" value="FlgD_ig"/>
    <property type="match status" value="1"/>
</dbReference>
<dbReference type="KEGG" id="caci:CLOAM1563"/>
<dbReference type="InterPro" id="IPR026444">
    <property type="entry name" value="Secre_tail"/>
</dbReference>
<sequence length="1015" mass="115271">MQEELTMKRPLFFILLILAFMGLNANERIPIYSSQFLEYYGNGLTLPNGDILFFTNASDEYGNNIVMNKITVIGENVSSESIDITNAPGDEYIINQILSSDGCVIFTYNFLAEDVDYYYDDEMYIQKVTLSGQTLWGEMGKKITRDFTDYTLVPNNLGGAYLLNDGNSYDEAKLYGWNFNAQGNNLWQSDIILEMPCFQLFLNNILADGAGNIILNLMLKDSPESYCYSHLIKLSPEGNIIGNNPLLPQSQFSGLYQIYSDRNGNYVLWKVIDSNLTLQKMDSSYNLLLPQAITYQHSSDSEISNLGFCADGSLYYSAERNYPLNPLIYKLNPDLQPSWTTPAEIPFYFNYYYRTFRIANDNSLYSAYIDYLGSNGNFPNSSIMLTRINSADGSIAFPFTCVSSQIFPKGAARIFNSSDKALVLWYDISDINFEVRCQLVAPSGSILLEQEGRTLQYRHTGSVNNYQVVNLPQGACYVYEIMDTCFNLKLYYQICDDNLSPLLGEYGIELNPDSSEAEWLKKIILTPQNQIGILYLTQNAQDVFSLYYQVIDNTGTVLLPGRGILIKEAVTNPNYNYQMTCVDDDIIIAWEEIYSLLNTTIIRGQRLHNNLPQWDAGGKILKQSTPYECSLVNICENYLVYDDHSYTNYSYGIRKLDTDGNPDPSWLLTDYITSGTHSFLIQSCSLMGDEMAVFYIKEFIAGLYARYDLYVQKYNSQGLPLWGTLGIHLDTTENIPISVAGVNYGDKIFFALQKYDPYLYINYMSYNLITNNGTIIWDNPESFSTEIFYETNDFKLIPYNNDVYSILWLSVRSDNLSKINHHYVLSDGFLYYNQAEIIDKSVKSISDLQVLNKGNYCLANYRLNKYYIEYKSAAGGLQSSASNESRGHRSSASDPKGFSYEVKSLFAYKIPSEPVFTDDPLQPPATLSCCNYPNPFNPETTISFEIPKTDNVSLQIYNLKGQLIRTLVNDYLPAGKQSIVWNGTDNNNQPVASGVYLYKIKTGKFTKSAKMLLLK</sequence>
<name>B0VFW0_CLOAI</name>
<dbReference type="Proteomes" id="UP000002019">
    <property type="component" value="Chromosome"/>
</dbReference>
<accession>B0VFW0</accession>
<organism evidence="2 3">
    <name type="scientific">Cloacimonas acidaminovorans (strain Evry)</name>
    <dbReference type="NCBI Taxonomy" id="459349"/>
    <lineage>
        <taxon>Bacteria</taxon>
        <taxon>Pseudomonadati</taxon>
        <taxon>Candidatus Cloacimonadota</taxon>
        <taxon>Candidatus Cloacimonadia</taxon>
        <taxon>Candidatus Cloacimonadales</taxon>
        <taxon>Candidatus Cloacimonadaceae</taxon>
        <taxon>Candidatus Cloacimonas</taxon>
    </lineage>
</organism>
<gene>
    <name evidence="2" type="ordered locus">CLOAM1563</name>
</gene>
<proteinExistence type="predicted"/>
<dbReference type="AlphaFoldDB" id="B0VFW0"/>
<dbReference type="Gene3D" id="2.60.40.4070">
    <property type="match status" value="1"/>
</dbReference>
<evidence type="ECO:0000259" key="1">
    <source>
        <dbReference type="Pfam" id="PF13860"/>
    </source>
</evidence>
<feature type="domain" description="FlgD/Vpr Ig-like" evidence="1">
    <location>
        <begin position="948"/>
        <end position="1002"/>
    </location>
</feature>
<dbReference type="InterPro" id="IPR025965">
    <property type="entry name" value="FlgD/Vpr_Ig-like"/>
</dbReference>
<dbReference type="NCBIfam" id="TIGR04183">
    <property type="entry name" value="Por_Secre_tail"/>
    <property type="match status" value="1"/>
</dbReference>
<dbReference type="STRING" id="459349.CLOAM1563"/>
<keyword evidence="3" id="KW-1185">Reference proteome</keyword>
<evidence type="ECO:0000313" key="3">
    <source>
        <dbReference type="Proteomes" id="UP000002019"/>
    </source>
</evidence>
<reference evidence="2 3" key="1">
    <citation type="journal article" date="2008" name="J. Bacteriol.">
        <title>'Candidatus Cloacamonas acidaminovorans': genome sequence reconstruction provides a first glimpse of a new bacterial division.</title>
        <authorList>
            <person name="Pelletier E."/>
            <person name="Kreimeyer A."/>
            <person name="Bocs S."/>
            <person name="Rouy Z."/>
            <person name="Gyapay G."/>
            <person name="Chouari R."/>
            <person name="Riviere D."/>
            <person name="Ganesan A."/>
            <person name="Daegelen P."/>
            <person name="Sghir A."/>
            <person name="Cohen G.N."/>
            <person name="Medigue C."/>
            <person name="Weissenbach J."/>
            <person name="Le Paslier D."/>
        </authorList>
    </citation>
    <scope>NUCLEOTIDE SEQUENCE [LARGE SCALE GENOMIC DNA]</scope>
    <source>
        <strain evidence="3">Evry</strain>
    </source>
</reference>
<dbReference type="EMBL" id="CU466930">
    <property type="protein sequence ID" value="CAO81402.1"/>
    <property type="molecule type" value="Genomic_DNA"/>
</dbReference>
<dbReference type="HOGENOM" id="CLU_296969_0_0_0"/>
<evidence type="ECO:0000313" key="2">
    <source>
        <dbReference type="EMBL" id="CAO81402.1"/>
    </source>
</evidence>